<protein>
    <submittedName>
        <fullName evidence="1">Uncharacterized protein</fullName>
    </submittedName>
</protein>
<feature type="non-terminal residue" evidence="1">
    <location>
        <position position="139"/>
    </location>
</feature>
<organism evidence="1 2">
    <name type="scientific">Colletotrichum higginsianum (strain IMI 349063)</name>
    <name type="common">Crucifer anthracnose fungus</name>
    <dbReference type="NCBI Taxonomy" id="759273"/>
    <lineage>
        <taxon>Eukaryota</taxon>
        <taxon>Fungi</taxon>
        <taxon>Dikarya</taxon>
        <taxon>Ascomycota</taxon>
        <taxon>Pezizomycotina</taxon>
        <taxon>Sordariomycetes</taxon>
        <taxon>Hypocreomycetidae</taxon>
        <taxon>Glomerellales</taxon>
        <taxon>Glomerellaceae</taxon>
        <taxon>Colletotrichum</taxon>
        <taxon>Colletotrichum destructivum species complex</taxon>
    </lineage>
</organism>
<reference evidence="2" key="1">
    <citation type="journal article" date="2012" name="Nat. Genet.">
        <title>Lifestyle transitions in plant pathogenic Colletotrichum fungi deciphered by genome and transcriptome analyses.</title>
        <authorList>
            <person name="O'Connell R.J."/>
            <person name="Thon M.R."/>
            <person name="Hacquard S."/>
            <person name="Amyotte S.G."/>
            <person name="Kleemann J."/>
            <person name="Torres M.F."/>
            <person name="Damm U."/>
            <person name="Buiate E.A."/>
            <person name="Epstein L."/>
            <person name="Alkan N."/>
            <person name="Altmueller J."/>
            <person name="Alvarado-Balderrama L."/>
            <person name="Bauser C.A."/>
            <person name="Becker C."/>
            <person name="Birren B.W."/>
            <person name="Chen Z."/>
            <person name="Choi J."/>
            <person name="Crouch J.A."/>
            <person name="Duvick J.P."/>
            <person name="Farman M.A."/>
            <person name="Gan P."/>
            <person name="Heiman D."/>
            <person name="Henrissat B."/>
            <person name="Howard R.J."/>
            <person name="Kabbage M."/>
            <person name="Koch C."/>
            <person name="Kracher B."/>
            <person name="Kubo Y."/>
            <person name="Law A.D."/>
            <person name="Lebrun M.-H."/>
            <person name="Lee Y.-H."/>
            <person name="Miyara I."/>
            <person name="Moore N."/>
            <person name="Neumann U."/>
            <person name="Nordstroem K."/>
            <person name="Panaccione D.G."/>
            <person name="Panstruga R."/>
            <person name="Place M."/>
            <person name="Proctor R.H."/>
            <person name="Prusky D."/>
            <person name="Rech G."/>
            <person name="Reinhardt R."/>
            <person name="Rollins J.A."/>
            <person name="Rounsley S."/>
            <person name="Schardl C.L."/>
            <person name="Schwartz D.C."/>
            <person name="Shenoy N."/>
            <person name="Shirasu K."/>
            <person name="Sikhakolli U.R."/>
            <person name="Stueber K."/>
            <person name="Sukno S.A."/>
            <person name="Sweigard J.A."/>
            <person name="Takano Y."/>
            <person name="Takahara H."/>
            <person name="Trail F."/>
            <person name="van der Does H.C."/>
            <person name="Voll L.M."/>
            <person name="Will I."/>
            <person name="Young S."/>
            <person name="Zeng Q."/>
            <person name="Zhang J."/>
            <person name="Zhou S."/>
            <person name="Dickman M.B."/>
            <person name="Schulze-Lefert P."/>
            <person name="Ver Loren van Themaat E."/>
            <person name="Ma L.-J."/>
            <person name="Vaillancourt L.J."/>
        </authorList>
    </citation>
    <scope>NUCLEOTIDE SEQUENCE [LARGE SCALE GENOMIC DNA]</scope>
    <source>
        <strain evidence="2">IMI 349063</strain>
    </source>
</reference>
<name>H1V1M3_COLHI</name>
<dbReference type="Proteomes" id="UP000007174">
    <property type="component" value="Unassembled WGS sequence"/>
</dbReference>
<evidence type="ECO:0000313" key="1">
    <source>
        <dbReference type="EMBL" id="CCF34125.1"/>
    </source>
</evidence>
<dbReference type="AlphaFoldDB" id="H1V1M3"/>
<dbReference type="EMBL" id="CACQ02001023">
    <property type="protein sequence ID" value="CCF34125.1"/>
    <property type="molecule type" value="Genomic_DNA"/>
</dbReference>
<evidence type="ECO:0000313" key="2">
    <source>
        <dbReference type="Proteomes" id="UP000007174"/>
    </source>
</evidence>
<gene>
    <name evidence="1" type="ORF">CH063_06185</name>
</gene>
<proteinExistence type="predicted"/>
<dbReference type="HOGENOM" id="CLU_1849853_0_0_1"/>
<sequence length="139" mass="15771">SRQSYIRCFDAQRGSLWSKRIPMHAVEWSKSLRQKGARGLSKTLRHGRTRLPFSANTPYEVIHEYARQHEESVKKARHAFGPVDSCHGSSCLGDAPNTAWNGHGIWRRSSGSMLFRFPTERHTTNAWSGLPFTASIGYI</sequence>
<accession>H1V1M3</accession>